<keyword evidence="3" id="KW-1185">Reference proteome</keyword>
<dbReference type="InterPro" id="IPR014710">
    <property type="entry name" value="RmlC-like_jellyroll"/>
</dbReference>
<dbReference type="InterPro" id="IPR011051">
    <property type="entry name" value="RmlC_Cupin_sf"/>
</dbReference>
<evidence type="ECO:0000259" key="1">
    <source>
        <dbReference type="Pfam" id="PF07883"/>
    </source>
</evidence>
<dbReference type="RefSeq" id="WP_200345250.1">
    <property type="nucleotide sequence ID" value="NZ_NRSJ01000007.1"/>
</dbReference>
<dbReference type="InterPro" id="IPR052535">
    <property type="entry name" value="Bacilysin_H2HPP_isomerase"/>
</dbReference>
<dbReference type="Proteomes" id="UP001296776">
    <property type="component" value="Unassembled WGS sequence"/>
</dbReference>
<dbReference type="InterPro" id="IPR013096">
    <property type="entry name" value="Cupin_2"/>
</dbReference>
<evidence type="ECO:0000313" key="3">
    <source>
        <dbReference type="Proteomes" id="UP001296776"/>
    </source>
</evidence>
<feature type="domain" description="Cupin type-2" evidence="1">
    <location>
        <begin position="33"/>
        <end position="97"/>
    </location>
</feature>
<name>A0AAJ0U2L1_9GAMM</name>
<gene>
    <name evidence="2" type="ORF">CKO40_05790</name>
</gene>
<dbReference type="EMBL" id="NRSJ01000007">
    <property type="protein sequence ID" value="MBK1704071.1"/>
    <property type="molecule type" value="Genomic_DNA"/>
</dbReference>
<organism evidence="2 3">
    <name type="scientific">Halochromatium glycolicum</name>
    <dbReference type="NCBI Taxonomy" id="85075"/>
    <lineage>
        <taxon>Bacteria</taxon>
        <taxon>Pseudomonadati</taxon>
        <taxon>Pseudomonadota</taxon>
        <taxon>Gammaproteobacteria</taxon>
        <taxon>Chromatiales</taxon>
        <taxon>Chromatiaceae</taxon>
        <taxon>Halochromatium</taxon>
    </lineage>
</organism>
<dbReference type="PANTHER" id="PTHR40112">
    <property type="entry name" value="H2HPP ISOMERASE"/>
    <property type="match status" value="1"/>
</dbReference>
<reference evidence="2" key="1">
    <citation type="submission" date="2017-08" db="EMBL/GenBank/DDBJ databases">
        <authorList>
            <person name="Imhoff J.F."/>
            <person name="Rahn T."/>
            <person name="Kuenzel S."/>
            <person name="Neulinger S.C."/>
        </authorList>
    </citation>
    <scope>NUCLEOTIDE SEQUENCE</scope>
    <source>
        <strain evidence="2">DSM 11080</strain>
    </source>
</reference>
<protein>
    <recommendedName>
        <fullName evidence="1">Cupin type-2 domain-containing protein</fullName>
    </recommendedName>
</protein>
<dbReference type="Pfam" id="PF07883">
    <property type="entry name" value="Cupin_2"/>
    <property type="match status" value="1"/>
</dbReference>
<comment type="caution">
    <text evidence="2">The sequence shown here is derived from an EMBL/GenBank/DDBJ whole genome shotgun (WGS) entry which is preliminary data.</text>
</comment>
<accession>A0AAJ0U2L1</accession>
<dbReference type="AlphaFoldDB" id="A0AAJ0U2L1"/>
<proteinExistence type="predicted"/>
<reference evidence="2" key="2">
    <citation type="journal article" date="2020" name="Microorganisms">
        <title>Osmotic Adaptation and Compatible Solute Biosynthesis of Phototrophic Bacteria as Revealed from Genome Analyses.</title>
        <authorList>
            <person name="Imhoff J.F."/>
            <person name="Rahn T."/>
            <person name="Kunzel S."/>
            <person name="Keller A."/>
            <person name="Neulinger S.C."/>
        </authorList>
    </citation>
    <scope>NUCLEOTIDE SEQUENCE</scope>
    <source>
        <strain evidence="2">DSM 11080</strain>
    </source>
</reference>
<dbReference type="PANTHER" id="PTHR40112:SF1">
    <property type="entry name" value="H2HPP ISOMERASE"/>
    <property type="match status" value="1"/>
</dbReference>
<dbReference type="SUPFAM" id="SSF51182">
    <property type="entry name" value="RmlC-like cupins"/>
    <property type="match status" value="1"/>
</dbReference>
<evidence type="ECO:0000313" key="2">
    <source>
        <dbReference type="EMBL" id="MBK1704071.1"/>
    </source>
</evidence>
<dbReference type="Gene3D" id="2.60.120.10">
    <property type="entry name" value="Jelly Rolls"/>
    <property type="match status" value="1"/>
</dbReference>
<sequence>MQIEHWHPTQDGPLSEGALRRKLERRGYRVSRYVYSPGMFFPAHEHAEDKIDAVLSGRFRITMQGREAILEAGDLVVVPKHIEHTAEVVGDDPVVSLDGVRS</sequence>